<evidence type="ECO:0000313" key="1">
    <source>
        <dbReference type="EMBL" id="KAJ9603571.1"/>
    </source>
</evidence>
<dbReference type="Proteomes" id="UP001172673">
    <property type="component" value="Unassembled WGS sequence"/>
</dbReference>
<dbReference type="AlphaFoldDB" id="A0AA38WYN9"/>
<reference evidence="1" key="1">
    <citation type="submission" date="2022-10" db="EMBL/GenBank/DDBJ databases">
        <title>Culturing micro-colonial fungi from biological soil crusts in the Mojave desert and describing Neophaeococcomyces mojavensis, and introducing the new genera and species Taxawa tesnikishii.</title>
        <authorList>
            <person name="Kurbessoian T."/>
            <person name="Stajich J.E."/>
        </authorList>
    </citation>
    <scope>NUCLEOTIDE SEQUENCE</scope>
    <source>
        <strain evidence="1">TK_41</strain>
    </source>
</reference>
<protein>
    <submittedName>
        <fullName evidence="1">Uncharacterized protein</fullName>
    </submittedName>
</protein>
<dbReference type="EMBL" id="JAPDRK010000021">
    <property type="protein sequence ID" value="KAJ9603571.1"/>
    <property type="molecule type" value="Genomic_DNA"/>
</dbReference>
<comment type="caution">
    <text evidence="1">The sequence shown here is derived from an EMBL/GenBank/DDBJ whole genome shotgun (WGS) entry which is preliminary data.</text>
</comment>
<proteinExistence type="predicted"/>
<name>A0AA38WYN9_9EURO</name>
<keyword evidence="2" id="KW-1185">Reference proteome</keyword>
<evidence type="ECO:0000313" key="2">
    <source>
        <dbReference type="Proteomes" id="UP001172673"/>
    </source>
</evidence>
<gene>
    <name evidence="1" type="ORF">H2200_011757</name>
</gene>
<organism evidence="1 2">
    <name type="scientific">Cladophialophora chaetospira</name>
    <dbReference type="NCBI Taxonomy" id="386627"/>
    <lineage>
        <taxon>Eukaryota</taxon>
        <taxon>Fungi</taxon>
        <taxon>Dikarya</taxon>
        <taxon>Ascomycota</taxon>
        <taxon>Pezizomycotina</taxon>
        <taxon>Eurotiomycetes</taxon>
        <taxon>Chaetothyriomycetidae</taxon>
        <taxon>Chaetothyriales</taxon>
        <taxon>Herpotrichiellaceae</taxon>
        <taxon>Cladophialophora</taxon>
    </lineage>
</organism>
<accession>A0AA38WYN9</accession>
<sequence>MDMQDPPRPPDSEPLEQFLWEIRHDLFQWMVDFKNGAFKDKMEKSMTIWKCFNFLRESPLLTAAEKDIVTAQAHNVFGLVIEFTSGKHMTIEQLALSNYDASTAFAMMVDKDRVSRGQDRISRIRNFMLSAPNGTECRPVVASDKVIIIRKDNLDDLSRFPPETMFIVDNHEPKRPKTEAEKKNNTKTVTGNNFEKWNKEEGAAWFDYAREQGASSTDSTSSTKAEGTVNANLKRDGLGEAFKKNVRGAFM</sequence>